<sequence length="530" mass="58614">MPPVASRFRDPSTIFFQNDSVRRCIIASYWIIIVLAIPLWWKTTSIERLGLPTSQVYAEAEKKLRIPLSICLDEIFIDEVAKVMTGFQDTAEYLDVKVTAGWECNQSNSSSDYTVAWEDKLEIQDRTLYHPLSGSLTNTLKSLLAPQIDPRAAQYAPRYRLSFTLLNEDGSAGQVVNGWDIQEAIQRHVSPITSALSMLHNFTIESQVQFHAPLAFEPQSLSEGAYGLTPEDLTVFVNSAEWTLSSSSSNDPVLHFVLFVPSAERRPLRILNEDGTPSTSSAFLIPQWGGIVILNLPSPSSSQDESPSPSERVRLTADDLRQSFGAFSRQMTTLLGVPKLPPAISVSSSSPSSSSSFSTPFTHWQIDTLLRLRTHENIRRSQDTLRSTVKVVDEIEGMPVGEEVQNQVRGSLGALKHVLEILSDDGNTQLTATPNTPTSQYLSSLLAYSARALTLSSKAFFNPGMLAMLYFPAEHKYAVYTPLFASAMIPLVVAAMREVKAWMKERKEKRAALGGGGGEVRDGPPEQRED</sequence>
<keyword evidence="13" id="KW-1185">Reference proteome</keyword>
<feature type="region of interest" description="Disordered" evidence="10">
    <location>
        <begin position="510"/>
        <end position="530"/>
    </location>
</feature>
<keyword evidence="5 11" id="KW-0812">Transmembrane</keyword>
<evidence type="ECO:0000256" key="2">
    <source>
        <dbReference type="ARBA" id="ARBA00004687"/>
    </source>
</evidence>
<evidence type="ECO:0000313" key="13">
    <source>
        <dbReference type="Proteomes" id="UP000518752"/>
    </source>
</evidence>
<dbReference type="UniPathway" id="UPA00196"/>
<dbReference type="PANTHER" id="PTHR21072:SF13">
    <property type="entry name" value="GPI TRANSAMIDASE COMPONENT PIG-S"/>
    <property type="match status" value="1"/>
</dbReference>
<evidence type="ECO:0000256" key="5">
    <source>
        <dbReference type="ARBA" id="ARBA00022692"/>
    </source>
</evidence>
<evidence type="ECO:0000256" key="10">
    <source>
        <dbReference type="SAM" id="MobiDB-lite"/>
    </source>
</evidence>
<dbReference type="EMBL" id="JAACJN010000039">
    <property type="protein sequence ID" value="KAF5385573.1"/>
    <property type="molecule type" value="Genomic_DNA"/>
</dbReference>
<keyword evidence="9" id="KW-0325">Glycoprotein</keyword>
<dbReference type="Pfam" id="PF10510">
    <property type="entry name" value="PIG-S"/>
    <property type="match status" value="2"/>
</dbReference>
<feature type="compositionally biased region" description="Basic and acidic residues" evidence="10">
    <location>
        <begin position="519"/>
        <end position="530"/>
    </location>
</feature>
<reference evidence="12 13" key="1">
    <citation type="journal article" date="2020" name="ISME J.">
        <title>Uncovering the hidden diversity of litter-decomposition mechanisms in mushroom-forming fungi.</title>
        <authorList>
            <person name="Floudas D."/>
            <person name="Bentzer J."/>
            <person name="Ahren D."/>
            <person name="Johansson T."/>
            <person name="Persson P."/>
            <person name="Tunlid A."/>
        </authorList>
    </citation>
    <scope>NUCLEOTIDE SEQUENCE [LARGE SCALE GENOMIC DNA]</scope>
    <source>
        <strain evidence="12 13">CBS 406.79</strain>
    </source>
</reference>
<comment type="similarity">
    <text evidence="3">Belongs to the PIGS family.</text>
</comment>
<evidence type="ECO:0000313" key="12">
    <source>
        <dbReference type="EMBL" id="KAF5385573.1"/>
    </source>
</evidence>
<evidence type="ECO:0000256" key="4">
    <source>
        <dbReference type="ARBA" id="ARBA00022502"/>
    </source>
</evidence>
<keyword evidence="7 11" id="KW-1133">Transmembrane helix</keyword>
<dbReference type="GO" id="GO:0006506">
    <property type="term" value="P:GPI anchor biosynthetic process"/>
    <property type="evidence" value="ECO:0007669"/>
    <property type="project" value="UniProtKB-UniPathway"/>
</dbReference>
<comment type="subcellular location">
    <subcellularLocation>
        <location evidence="1">Endoplasmic reticulum membrane</location>
        <topology evidence="1">Multi-pass membrane protein</topology>
    </subcellularLocation>
</comment>
<name>A0A8H5HLI6_9AGAR</name>
<evidence type="ECO:0008006" key="14">
    <source>
        <dbReference type="Google" id="ProtNLM"/>
    </source>
</evidence>
<evidence type="ECO:0000256" key="11">
    <source>
        <dbReference type="SAM" id="Phobius"/>
    </source>
</evidence>
<keyword evidence="4" id="KW-0337">GPI-anchor biosynthesis</keyword>
<dbReference type="GO" id="GO:0016255">
    <property type="term" value="P:attachment of GPI anchor to protein"/>
    <property type="evidence" value="ECO:0007669"/>
    <property type="project" value="InterPro"/>
</dbReference>
<comment type="caution">
    <text evidence="12">The sequence shown here is derived from an EMBL/GenBank/DDBJ whole genome shotgun (WGS) entry which is preliminary data.</text>
</comment>
<comment type="pathway">
    <text evidence="2">Glycolipid biosynthesis; glycosylphosphatidylinositol-anchor biosynthesis.</text>
</comment>
<keyword evidence="8 11" id="KW-0472">Membrane</keyword>
<dbReference type="Proteomes" id="UP000518752">
    <property type="component" value="Unassembled WGS sequence"/>
</dbReference>
<feature type="transmembrane region" description="Helical" evidence="11">
    <location>
        <begin position="477"/>
        <end position="496"/>
    </location>
</feature>
<evidence type="ECO:0000256" key="7">
    <source>
        <dbReference type="ARBA" id="ARBA00022989"/>
    </source>
</evidence>
<dbReference type="GO" id="GO:0042765">
    <property type="term" value="C:GPI-anchor transamidase complex"/>
    <property type="evidence" value="ECO:0007669"/>
    <property type="project" value="InterPro"/>
</dbReference>
<protein>
    <recommendedName>
        <fullName evidence="14">GPI transamidase component PIG-S</fullName>
    </recommendedName>
</protein>
<gene>
    <name evidence="12" type="ORF">D9757_006732</name>
</gene>
<accession>A0A8H5HLI6</accession>
<evidence type="ECO:0000256" key="9">
    <source>
        <dbReference type="ARBA" id="ARBA00023180"/>
    </source>
</evidence>
<evidence type="ECO:0000256" key="8">
    <source>
        <dbReference type="ARBA" id="ARBA00023136"/>
    </source>
</evidence>
<evidence type="ECO:0000256" key="1">
    <source>
        <dbReference type="ARBA" id="ARBA00004477"/>
    </source>
</evidence>
<feature type="transmembrane region" description="Helical" evidence="11">
    <location>
        <begin position="20"/>
        <end position="41"/>
    </location>
</feature>
<dbReference type="InterPro" id="IPR019540">
    <property type="entry name" value="PtdIno-glycan_biosynth_class_S"/>
</dbReference>
<proteinExistence type="inferred from homology"/>
<dbReference type="PANTHER" id="PTHR21072">
    <property type="entry name" value="GPI TRANSAMIDASE COMPONENT PIG-S"/>
    <property type="match status" value="1"/>
</dbReference>
<keyword evidence="6" id="KW-0256">Endoplasmic reticulum</keyword>
<evidence type="ECO:0000256" key="6">
    <source>
        <dbReference type="ARBA" id="ARBA00022824"/>
    </source>
</evidence>
<dbReference type="AlphaFoldDB" id="A0A8H5HLI6"/>
<evidence type="ECO:0000256" key="3">
    <source>
        <dbReference type="ARBA" id="ARBA00005316"/>
    </source>
</evidence>
<organism evidence="12 13">
    <name type="scientific">Collybiopsis confluens</name>
    <dbReference type="NCBI Taxonomy" id="2823264"/>
    <lineage>
        <taxon>Eukaryota</taxon>
        <taxon>Fungi</taxon>
        <taxon>Dikarya</taxon>
        <taxon>Basidiomycota</taxon>
        <taxon>Agaricomycotina</taxon>
        <taxon>Agaricomycetes</taxon>
        <taxon>Agaricomycetidae</taxon>
        <taxon>Agaricales</taxon>
        <taxon>Marasmiineae</taxon>
        <taxon>Omphalotaceae</taxon>
        <taxon>Collybiopsis</taxon>
    </lineage>
</organism>
<dbReference type="OrthoDB" id="28748at2759"/>